<organism evidence="2">
    <name type="scientific">Salmonella enterica I</name>
    <dbReference type="NCBI Taxonomy" id="59201"/>
    <lineage>
        <taxon>Bacteria</taxon>
        <taxon>Pseudomonadati</taxon>
        <taxon>Pseudomonadota</taxon>
        <taxon>Gammaproteobacteria</taxon>
        <taxon>Enterobacterales</taxon>
        <taxon>Enterobacteriaceae</taxon>
        <taxon>Salmonella</taxon>
    </lineage>
</organism>
<accession>A0A3R1AFR5</accession>
<dbReference type="Pfam" id="PF13708">
    <property type="entry name" value="DUF4942"/>
    <property type="match status" value="1"/>
</dbReference>
<evidence type="ECO:0000259" key="1">
    <source>
        <dbReference type="Pfam" id="PF13708"/>
    </source>
</evidence>
<comment type="caution">
    <text evidence="2">The sequence shown here is derived from an EMBL/GenBank/DDBJ whole genome shotgun (WGS) entry which is preliminary data.</text>
</comment>
<reference evidence="2" key="1">
    <citation type="submission" date="2018-09" db="EMBL/GenBank/DDBJ databases">
        <authorList>
            <person name="Ashton P.M."/>
            <person name="Dallman T."/>
            <person name="Nair S."/>
            <person name="De Pinna E."/>
            <person name="Peters T."/>
            <person name="Grant K."/>
        </authorList>
    </citation>
    <scope>NUCLEOTIDE SEQUENCE [LARGE SCALE GENOMIC DNA]</scope>
    <source>
        <strain evidence="2">598938</strain>
    </source>
</reference>
<dbReference type="Proteomes" id="UP000885348">
    <property type="component" value="Unassembled WGS sequence"/>
</dbReference>
<evidence type="ECO:0000313" key="2">
    <source>
        <dbReference type="EMBL" id="MML54692.1"/>
    </source>
</evidence>
<dbReference type="AlphaFoldDB" id="A0A3R1AFR5"/>
<name>A0A3R1AFR5_SALET</name>
<proteinExistence type="predicted"/>
<sequence length="289" mass="32227">MHSTTTLSADINMQAGANELIPSVAVDRVIAQRNSGVEMFMQGIKALQEAQKLLAAAAGNDWFSGMAPLVESGLSRSQSAKGDEAIRRSICLQADRNIWQRLMEDTGMLTLMSAAQKKQWRTDLYSDNCPEISLDNVLATFRQLNASKAETFEQGVIDVFRNLSWDYRTNNPRYLGKRIIIDGVLDNYQGKLYSVRSYGQDRINDLARPFWLLDGKTVPDFRVSEGVQLSDFIQQGGVNSVGALLTCDYFTLRVFKKGSAHITFTRPDLVDRVNDIIARHYPGALPPAV</sequence>
<dbReference type="EMBL" id="RVVJ01000017">
    <property type="protein sequence ID" value="MML54692.1"/>
    <property type="molecule type" value="Genomic_DNA"/>
</dbReference>
<gene>
    <name evidence="2" type="ORF">D7N80_15500</name>
</gene>
<dbReference type="InterPro" id="IPR031339">
    <property type="entry name" value="DUF4942"/>
</dbReference>
<feature type="domain" description="DUF4942" evidence="1">
    <location>
        <begin position="95"/>
        <end position="282"/>
    </location>
</feature>
<protein>
    <submittedName>
        <fullName evidence="2">DUF4942 domain-containing protein</fullName>
    </submittedName>
</protein>